<comment type="subcellular location">
    <subcellularLocation>
        <location evidence="1">Endomembrane system</location>
        <topology evidence="1">Multi-pass membrane protein</topology>
    </subcellularLocation>
</comment>
<dbReference type="Proteomes" id="UP000582016">
    <property type="component" value="Unassembled WGS sequence"/>
</dbReference>
<keyword evidence="3 8" id="KW-0812">Transmembrane</keyword>
<evidence type="ECO:0000256" key="1">
    <source>
        <dbReference type="ARBA" id="ARBA00004127"/>
    </source>
</evidence>
<evidence type="ECO:0000256" key="8">
    <source>
        <dbReference type="SAM" id="Phobius"/>
    </source>
</evidence>
<reference evidence="10 11" key="1">
    <citation type="submission" date="2020-05" db="EMBL/GenBank/DDBJ databases">
        <title>Identification and distribution of gene clusters putatively required for synthesis of sphingolipid metabolism inhibitors in phylogenetically diverse species of the filamentous fungus Fusarium.</title>
        <authorList>
            <person name="Kim H.-S."/>
            <person name="Busman M."/>
            <person name="Brown D.W."/>
            <person name="Divon H."/>
            <person name="Uhlig S."/>
            <person name="Proctor R.H."/>
        </authorList>
    </citation>
    <scope>NUCLEOTIDE SEQUENCE [LARGE SCALE GENOMIC DNA]</scope>
    <source>
        <strain evidence="10 11">NRRL 13617</strain>
    </source>
</reference>
<gene>
    <name evidence="10" type="ORF">FPHYL_9049</name>
</gene>
<comment type="caution">
    <text evidence="10">The sequence shown here is derived from an EMBL/GenBank/DDBJ whole genome shotgun (WGS) entry which is preliminary data.</text>
</comment>
<evidence type="ECO:0000256" key="3">
    <source>
        <dbReference type="ARBA" id="ARBA00022692"/>
    </source>
</evidence>
<dbReference type="Gene3D" id="1.20.1250.20">
    <property type="entry name" value="MFS general substrate transporter like domains"/>
    <property type="match status" value="1"/>
</dbReference>
<evidence type="ECO:0000259" key="9">
    <source>
        <dbReference type="PROSITE" id="PS50850"/>
    </source>
</evidence>
<name>A0A8H5JD09_9HYPO</name>
<dbReference type="GO" id="GO:0015174">
    <property type="term" value="F:basic amino acid transmembrane transporter activity"/>
    <property type="evidence" value="ECO:0007669"/>
    <property type="project" value="TreeGrafter"/>
</dbReference>
<dbReference type="SUPFAM" id="SSF103473">
    <property type="entry name" value="MFS general substrate transporter"/>
    <property type="match status" value="1"/>
</dbReference>
<dbReference type="InterPro" id="IPR011701">
    <property type="entry name" value="MFS"/>
</dbReference>
<evidence type="ECO:0000256" key="2">
    <source>
        <dbReference type="ARBA" id="ARBA00022448"/>
    </source>
</evidence>
<dbReference type="PANTHER" id="PTHR23501:SF191">
    <property type="entry name" value="VACUOLAR BASIC AMINO ACID TRANSPORTER 4"/>
    <property type="match status" value="1"/>
</dbReference>
<keyword evidence="2" id="KW-0813">Transport</keyword>
<sequence length="189" mass="19791">MSDLESASVVSWLGASYLIATALVQPLCGQFSDIYTRKACLLAGSIAFLLGNATCGISESLTFLVIGRTLSGVGGGMLTIMPTIILTDVTQHEKRGLWQGINNIVFGFGHGSGGVFGGLVAHYWSWRGAFMSLSVPTLLIMLGAALIPEPVRRYEHITTIASVTEEPSATGDEDVPTSVTTGIEPATGA</sequence>
<proteinExistence type="predicted"/>
<evidence type="ECO:0000313" key="11">
    <source>
        <dbReference type="Proteomes" id="UP000582016"/>
    </source>
</evidence>
<organism evidence="10 11">
    <name type="scientific">Fusarium phyllophilum</name>
    <dbReference type="NCBI Taxonomy" id="47803"/>
    <lineage>
        <taxon>Eukaryota</taxon>
        <taxon>Fungi</taxon>
        <taxon>Dikarya</taxon>
        <taxon>Ascomycota</taxon>
        <taxon>Pezizomycotina</taxon>
        <taxon>Sordariomycetes</taxon>
        <taxon>Hypocreomycetidae</taxon>
        <taxon>Hypocreales</taxon>
        <taxon>Nectriaceae</taxon>
        <taxon>Fusarium</taxon>
        <taxon>Fusarium fujikuroi species complex</taxon>
    </lineage>
</organism>
<evidence type="ECO:0000256" key="6">
    <source>
        <dbReference type="ARBA" id="ARBA00023180"/>
    </source>
</evidence>
<keyword evidence="4 8" id="KW-1133">Transmembrane helix</keyword>
<dbReference type="AlphaFoldDB" id="A0A8H5JD09"/>
<keyword evidence="11" id="KW-1185">Reference proteome</keyword>
<evidence type="ECO:0000256" key="5">
    <source>
        <dbReference type="ARBA" id="ARBA00023136"/>
    </source>
</evidence>
<protein>
    <submittedName>
        <fullName evidence="10">Major facilitator superfamily transporter</fullName>
    </submittedName>
</protein>
<feature type="region of interest" description="Disordered" evidence="7">
    <location>
        <begin position="165"/>
        <end position="189"/>
    </location>
</feature>
<dbReference type="Pfam" id="PF07690">
    <property type="entry name" value="MFS_1"/>
    <property type="match status" value="1"/>
</dbReference>
<feature type="transmembrane region" description="Helical" evidence="8">
    <location>
        <begin position="101"/>
        <end position="124"/>
    </location>
</feature>
<evidence type="ECO:0000313" key="10">
    <source>
        <dbReference type="EMBL" id="KAF5551958.1"/>
    </source>
</evidence>
<dbReference type="PROSITE" id="PS50850">
    <property type="entry name" value="MFS"/>
    <property type="match status" value="1"/>
</dbReference>
<feature type="transmembrane region" description="Helical" evidence="8">
    <location>
        <begin position="72"/>
        <end position="89"/>
    </location>
</feature>
<feature type="domain" description="Major facilitator superfamily (MFS) profile" evidence="9">
    <location>
        <begin position="1"/>
        <end position="189"/>
    </location>
</feature>
<dbReference type="GO" id="GO:0000329">
    <property type="term" value="C:fungal-type vacuole membrane"/>
    <property type="evidence" value="ECO:0007669"/>
    <property type="project" value="TreeGrafter"/>
</dbReference>
<feature type="transmembrane region" description="Helical" evidence="8">
    <location>
        <begin position="6"/>
        <end position="28"/>
    </location>
</feature>
<evidence type="ECO:0000256" key="4">
    <source>
        <dbReference type="ARBA" id="ARBA00022989"/>
    </source>
</evidence>
<dbReference type="InterPro" id="IPR020846">
    <property type="entry name" value="MFS_dom"/>
</dbReference>
<dbReference type="OrthoDB" id="3437016at2759"/>
<accession>A0A8H5JD09</accession>
<keyword evidence="6" id="KW-0325">Glycoprotein</keyword>
<dbReference type="InterPro" id="IPR036259">
    <property type="entry name" value="MFS_trans_sf"/>
</dbReference>
<evidence type="ECO:0000256" key="7">
    <source>
        <dbReference type="SAM" id="MobiDB-lite"/>
    </source>
</evidence>
<dbReference type="EMBL" id="JAAOAQ010000361">
    <property type="protein sequence ID" value="KAF5551958.1"/>
    <property type="molecule type" value="Genomic_DNA"/>
</dbReference>
<feature type="transmembrane region" description="Helical" evidence="8">
    <location>
        <begin position="40"/>
        <end position="66"/>
    </location>
</feature>
<dbReference type="PANTHER" id="PTHR23501">
    <property type="entry name" value="MAJOR FACILITATOR SUPERFAMILY"/>
    <property type="match status" value="1"/>
</dbReference>
<dbReference type="GO" id="GO:0012505">
    <property type="term" value="C:endomembrane system"/>
    <property type="evidence" value="ECO:0007669"/>
    <property type="project" value="UniProtKB-SubCell"/>
</dbReference>
<feature type="transmembrane region" description="Helical" evidence="8">
    <location>
        <begin position="130"/>
        <end position="147"/>
    </location>
</feature>
<keyword evidence="5 8" id="KW-0472">Membrane</keyword>